<feature type="domain" description="RING-CH-type" evidence="10">
    <location>
        <begin position="317"/>
        <end position="385"/>
    </location>
</feature>
<evidence type="ECO:0000313" key="13">
    <source>
        <dbReference type="WormBase" id="Y57A10B.1"/>
    </source>
</evidence>
<keyword evidence="5" id="KW-0863">Zinc-finger</keyword>
<feature type="transmembrane region" description="Helical" evidence="9">
    <location>
        <begin position="511"/>
        <end position="533"/>
    </location>
</feature>
<dbReference type="PIR" id="T27192">
    <property type="entry name" value="T27192"/>
</dbReference>
<dbReference type="PROSITE" id="PS51292">
    <property type="entry name" value="ZF_RING_CH"/>
    <property type="match status" value="1"/>
</dbReference>
<dbReference type="Gene3D" id="3.30.40.10">
    <property type="entry name" value="Zinc/RING finger domain, C3HC4 (zinc finger)"/>
    <property type="match status" value="1"/>
</dbReference>
<dbReference type="GO" id="GO:0005764">
    <property type="term" value="C:lysosome"/>
    <property type="evidence" value="ECO:0000318"/>
    <property type="project" value="GO_Central"/>
</dbReference>
<dbReference type="GO" id="GO:0042287">
    <property type="term" value="F:MHC protein binding"/>
    <property type="evidence" value="ECO:0000318"/>
    <property type="project" value="GO_Central"/>
</dbReference>
<dbReference type="eggNOG" id="KOG1609">
    <property type="taxonomic scope" value="Eukaryota"/>
</dbReference>
<dbReference type="PaxDb" id="6239-Y57A10B.1"/>
<evidence type="ECO:0000256" key="7">
    <source>
        <dbReference type="ARBA" id="ARBA00022859"/>
    </source>
</evidence>
<keyword evidence="4" id="KW-0479">Metal-binding</keyword>
<reference evidence="11 12" key="1">
    <citation type="journal article" date="1998" name="Science">
        <title>Genome sequence of the nematode C. elegans: a platform for investigating biology.</title>
        <authorList>
            <consortium name="The C. elegans sequencing consortium"/>
            <person name="Sulson J.E."/>
            <person name="Waterston R."/>
        </authorList>
    </citation>
    <scope>NUCLEOTIDE SEQUENCE [LARGE SCALE GENOMIC DNA]</scope>
    <source>
        <strain evidence="11 12">Bristol N2</strain>
    </source>
</reference>
<feature type="region of interest" description="Disordered" evidence="8">
    <location>
        <begin position="81"/>
        <end position="126"/>
    </location>
</feature>
<evidence type="ECO:0000256" key="9">
    <source>
        <dbReference type="SAM" id="Phobius"/>
    </source>
</evidence>
<dbReference type="GeneID" id="174876"/>
<dbReference type="Bgee" id="WBGene00013273">
    <property type="expression patterns" value="Expressed in pharyngeal muscle cell (C elegans) and 3 other cell types or tissues"/>
</dbReference>
<keyword evidence="7" id="KW-0391">Immunity</keyword>
<dbReference type="PANTHER" id="PTHR45981">
    <property type="entry name" value="LD02310P"/>
    <property type="match status" value="1"/>
</dbReference>
<dbReference type="GO" id="GO:0005737">
    <property type="term" value="C:cytoplasm"/>
    <property type="evidence" value="ECO:0000318"/>
    <property type="project" value="GO_Central"/>
</dbReference>
<evidence type="ECO:0000313" key="11">
    <source>
        <dbReference type="EMBL" id="CAA21688.3"/>
    </source>
</evidence>
<dbReference type="CDD" id="cd16495">
    <property type="entry name" value="RING_CH-C4HC3_MARCH"/>
    <property type="match status" value="1"/>
</dbReference>
<protein>
    <submittedName>
        <fullName evidence="11">RING-CH-type domain-containing protein</fullName>
    </submittedName>
</protein>
<dbReference type="AlphaFoldDB" id="Q9XWI0"/>
<dbReference type="GO" id="GO:0031902">
    <property type="term" value="C:late endosome membrane"/>
    <property type="evidence" value="ECO:0000318"/>
    <property type="project" value="GO_Central"/>
</dbReference>
<dbReference type="GO" id="GO:0004842">
    <property type="term" value="F:ubiquitin-protein transferase activity"/>
    <property type="evidence" value="ECO:0000250"/>
    <property type="project" value="WormBase"/>
</dbReference>
<evidence type="ECO:0000256" key="1">
    <source>
        <dbReference type="ARBA" id="ARBA00004127"/>
    </source>
</evidence>
<evidence type="ECO:0000256" key="3">
    <source>
        <dbReference type="ARBA" id="ARBA00004656"/>
    </source>
</evidence>
<keyword evidence="12" id="KW-1185">Reference proteome</keyword>
<dbReference type="RefSeq" id="NP_496624.3">
    <property type="nucleotide sequence ID" value="NM_064223.9"/>
</dbReference>
<evidence type="ECO:0000259" key="10">
    <source>
        <dbReference type="PROSITE" id="PS51292"/>
    </source>
</evidence>
<dbReference type="InParanoid" id="Q9XWI0"/>
<evidence type="ECO:0000256" key="2">
    <source>
        <dbReference type="ARBA" id="ARBA00004177"/>
    </source>
</evidence>
<sequence length="601" mass="66432">MHGSKSDYGFRRPTTSFARATEFLGTIREETRENARLIENFDGFSENITENSKKPKKSATFHGLQDLRKCKVQNCSTHFVTSSATASPSSSSSSSSEYKKKVKRLSSNPLSSSTSSSEPSTSTRKRSIFHEMGERIRLFSTASFVSPATTSTTTRCMEQVGGGSGCGGGARPSAMTVTTNGGGGTVIGLTKSHSLNSFEDSTASVFVSTTTRCHSGRKVHQLKNPSRVTVTQEEENRNFEKKKSRIDAIGSLLSLHDEEPTSNSGMDAMDLEKGLEKDVSQLGILCHHCSTTDLTCPKTQKELPSPSASSVYSLARSDMSNEPLCRICHCCWPPDSNDPLISPCRCSGSLQYVHVSCLMHWLDISSRKLHRPAICELCLYKYRRRRVLKYREMKLPQCAQADIRFYTLFVVAIVLMILSAFSTVVCFQLEKSYGLSSSQGELRNRTQPLNVEGVVSDVPPAAPPSLTAVATASEESSVPTVVLGARKRIGDITVNASTKDESYRREEAENVLSTVTLIAAMVFFLSFFLAMYAHVKSGLSFCGYLTLCWSSNLEWSIEEYKHSRDTQYLNKLEELRRKINEKQKKAADEVEPLRSSVIVLE</sequence>
<dbReference type="SMART" id="SM00744">
    <property type="entry name" value="RINGv"/>
    <property type="match status" value="1"/>
</dbReference>
<feature type="compositionally biased region" description="Low complexity" evidence="8">
    <location>
        <begin position="105"/>
        <end position="122"/>
    </location>
</feature>
<gene>
    <name evidence="11 13" type="primary">marc-5</name>
    <name evidence="11" type="ORF">CELE_Y57A10B.1</name>
    <name evidence="13" type="ORF">Y57A10B.1</name>
</gene>
<dbReference type="FunCoup" id="Q9XWI0">
    <property type="interactions" value="122"/>
</dbReference>
<dbReference type="KEGG" id="cel:CELE_Y57A10B.1"/>
<evidence type="ECO:0000256" key="4">
    <source>
        <dbReference type="ARBA" id="ARBA00022723"/>
    </source>
</evidence>
<dbReference type="GO" id="GO:0008270">
    <property type="term" value="F:zinc ion binding"/>
    <property type="evidence" value="ECO:0007669"/>
    <property type="project" value="UniProtKB-KW"/>
</dbReference>
<keyword evidence="9" id="KW-0812">Transmembrane</keyword>
<dbReference type="HOGENOM" id="CLU_580371_0_0_1"/>
<dbReference type="STRING" id="6239.Y57A10B.1.1"/>
<dbReference type="InterPro" id="IPR013083">
    <property type="entry name" value="Znf_RING/FYVE/PHD"/>
</dbReference>
<dbReference type="GO" id="GO:0031901">
    <property type="term" value="C:early endosome membrane"/>
    <property type="evidence" value="ECO:0000318"/>
    <property type="project" value="GO_Central"/>
</dbReference>
<comment type="subcellular location">
    <subcellularLocation>
        <location evidence="1">Endomembrane system</location>
        <topology evidence="1">Multi-pass membrane protein</topology>
    </subcellularLocation>
    <subcellularLocation>
        <location evidence="2">Endosome</location>
    </subcellularLocation>
    <subcellularLocation>
        <location evidence="3">Lysosome membrane</location>
    </subcellularLocation>
</comment>
<dbReference type="EMBL" id="BX284602">
    <property type="protein sequence ID" value="CAA21688.3"/>
    <property type="molecule type" value="Genomic_DNA"/>
</dbReference>
<evidence type="ECO:0000313" key="12">
    <source>
        <dbReference type="Proteomes" id="UP000001940"/>
    </source>
</evidence>
<keyword evidence="6" id="KW-0862">Zinc</keyword>
<dbReference type="FunFam" id="3.30.40.10:FF:000571">
    <property type="entry name" value="Zinc finger, C3HC4 type"/>
    <property type="match status" value="1"/>
</dbReference>
<dbReference type="Proteomes" id="UP000001940">
    <property type="component" value="Chromosome II"/>
</dbReference>
<accession>Q9XWI0</accession>
<keyword evidence="9" id="KW-1133">Transmembrane helix</keyword>
<dbReference type="SUPFAM" id="SSF57850">
    <property type="entry name" value="RING/U-box"/>
    <property type="match status" value="1"/>
</dbReference>
<evidence type="ECO:0000256" key="6">
    <source>
        <dbReference type="ARBA" id="ARBA00022833"/>
    </source>
</evidence>
<evidence type="ECO:0000256" key="5">
    <source>
        <dbReference type="ARBA" id="ARBA00022771"/>
    </source>
</evidence>
<dbReference type="PhylomeDB" id="Q9XWI0"/>
<organism evidence="11 12">
    <name type="scientific">Caenorhabditis elegans</name>
    <dbReference type="NCBI Taxonomy" id="6239"/>
    <lineage>
        <taxon>Eukaryota</taxon>
        <taxon>Metazoa</taxon>
        <taxon>Ecdysozoa</taxon>
        <taxon>Nematoda</taxon>
        <taxon>Chromadorea</taxon>
        <taxon>Rhabditida</taxon>
        <taxon>Rhabditina</taxon>
        <taxon>Rhabditomorpha</taxon>
        <taxon>Rhabditoidea</taxon>
        <taxon>Rhabditidae</taxon>
        <taxon>Peloderinae</taxon>
        <taxon>Caenorhabditis</taxon>
    </lineage>
</organism>
<name>Q9XWI0_CAEEL</name>
<keyword evidence="9" id="KW-0472">Membrane</keyword>
<dbReference type="OrthoDB" id="264354at2759"/>
<dbReference type="WormBase" id="Y57A10B.1">
    <property type="protein sequence ID" value="CE53818"/>
    <property type="gene ID" value="WBGene00013273"/>
    <property type="gene designation" value="marc-5"/>
</dbReference>
<evidence type="ECO:0000256" key="8">
    <source>
        <dbReference type="SAM" id="MobiDB-lite"/>
    </source>
</evidence>
<dbReference type="GO" id="GO:0000209">
    <property type="term" value="P:protein polyubiquitination"/>
    <property type="evidence" value="ECO:0000250"/>
    <property type="project" value="WormBase"/>
</dbReference>
<feature type="transmembrane region" description="Helical" evidence="9">
    <location>
        <begin position="405"/>
        <end position="427"/>
    </location>
</feature>
<dbReference type="GO" id="GO:0005765">
    <property type="term" value="C:lysosomal membrane"/>
    <property type="evidence" value="ECO:0007669"/>
    <property type="project" value="UniProtKB-SubCell"/>
</dbReference>
<dbReference type="UCSC" id="Y57A10B.1">
    <property type="organism name" value="c. elegans"/>
</dbReference>
<dbReference type="GO" id="GO:0002495">
    <property type="term" value="P:antigen processing and presentation of peptide antigen via MHC class II"/>
    <property type="evidence" value="ECO:0000318"/>
    <property type="project" value="GO_Central"/>
</dbReference>
<feature type="compositionally biased region" description="Low complexity" evidence="8">
    <location>
        <begin position="81"/>
        <end position="96"/>
    </location>
</feature>
<dbReference type="GO" id="GO:0061630">
    <property type="term" value="F:ubiquitin protein ligase activity"/>
    <property type="evidence" value="ECO:0000318"/>
    <property type="project" value="GO_Central"/>
</dbReference>
<dbReference type="Pfam" id="PF12906">
    <property type="entry name" value="RINGv"/>
    <property type="match status" value="1"/>
</dbReference>
<dbReference type="GO" id="GO:0006955">
    <property type="term" value="P:immune response"/>
    <property type="evidence" value="ECO:0000318"/>
    <property type="project" value="GO_Central"/>
</dbReference>
<dbReference type="AGR" id="WB:WBGene00013273"/>
<proteinExistence type="predicted"/>
<dbReference type="InterPro" id="IPR011016">
    <property type="entry name" value="Znf_RING-CH"/>
</dbReference>
<dbReference type="CTD" id="174876"/>